<dbReference type="PATRIC" id="fig|1262666.3.peg.513"/>
<keyword evidence="1 3" id="KW-0145">Chemotaxis</keyword>
<dbReference type="InterPro" id="IPR005659">
    <property type="entry name" value="Chemorcpt_Glu_NH3ase_CheD"/>
</dbReference>
<evidence type="ECO:0000256" key="2">
    <source>
        <dbReference type="ARBA" id="ARBA00022801"/>
    </source>
</evidence>
<dbReference type="AlphaFoldDB" id="M5PXV4"/>
<dbReference type="EMBL" id="AOSV01000003">
    <property type="protein sequence ID" value="EMG38874.1"/>
    <property type="molecule type" value="Genomic_DNA"/>
</dbReference>
<accession>M5PXV4</accession>
<dbReference type="PANTHER" id="PTHR35147">
    <property type="entry name" value="CHEMORECEPTOR GLUTAMINE DEAMIDASE CHED-RELATED"/>
    <property type="match status" value="1"/>
</dbReference>
<dbReference type="PANTHER" id="PTHR35147:SF1">
    <property type="entry name" value="CHEMORECEPTOR GLUTAMINE DEAMIDASE CHED-RELATED"/>
    <property type="match status" value="1"/>
</dbReference>
<dbReference type="RefSeq" id="WP_005983737.1">
    <property type="nucleotide sequence ID" value="NZ_AOSV01000003.1"/>
</dbReference>
<sequence>MHVNKAWDTAGPRQLMDNGVNHIHLLIGECIVSGHDLLISTVLGSCVSATFHHPATRLSAMFHAMLPTGDMDSRQVLACKYVDGAVKRIADKYTARRIDLSKVQVKLFGGGFTVSRREKEVLRDIVDVGGMNVEQARRELIRHGFTILREDVLGLKGRKLYFHTASGAAWMKLLPGGQAFSNLVS</sequence>
<dbReference type="GO" id="GO:0050568">
    <property type="term" value="F:protein-glutamine glutaminase activity"/>
    <property type="evidence" value="ECO:0007669"/>
    <property type="project" value="UniProtKB-UniRule"/>
</dbReference>
<evidence type="ECO:0000256" key="1">
    <source>
        <dbReference type="ARBA" id="ARBA00022500"/>
    </source>
</evidence>
<dbReference type="HAMAP" id="MF_01440">
    <property type="entry name" value="CheD"/>
    <property type="match status" value="1"/>
</dbReference>
<dbReference type="InterPro" id="IPR011324">
    <property type="entry name" value="Cytotoxic_necrot_fac-like_cat"/>
</dbReference>
<comment type="caution">
    <text evidence="4">The sequence shown here is derived from an EMBL/GenBank/DDBJ whole genome shotgun (WGS) entry which is preliminary data.</text>
</comment>
<dbReference type="InterPro" id="IPR038592">
    <property type="entry name" value="CheD-like_sf"/>
</dbReference>
<dbReference type="EC" id="3.5.1.44" evidence="3"/>
<comment type="similarity">
    <text evidence="3">Belongs to the CheD family.</text>
</comment>
<keyword evidence="2 3" id="KW-0378">Hydrolase</keyword>
<reference evidence="4 5" key="1">
    <citation type="journal article" date="2013" name="Genome Announc.">
        <title>Draft Genome Sequence for Desulfovibrio africanus Strain PCS.</title>
        <authorList>
            <person name="Brown S.D."/>
            <person name="Utturkar S.M."/>
            <person name="Arkin A.P."/>
            <person name="Deutschbauer A.M."/>
            <person name="Elias D.A."/>
            <person name="Hazen T.C."/>
            <person name="Chakraborty R."/>
        </authorList>
    </citation>
    <scope>NUCLEOTIDE SEQUENCE [LARGE SCALE GENOMIC DNA]</scope>
    <source>
        <strain evidence="4 5">PCS</strain>
    </source>
</reference>
<comment type="function">
    <text evidence="3">Probably deamidates glutamine residues to glutamate on methyl-accepting chemotaxis receptors (MCPs), playing an important role in chemotaxis.</text>
</comment>
<gene>
    <name evidence="3" type="primary">cheD</name>
    <name evidence="4" type="ORF">PCS_00510</name>
</gene>
<dbReference type="Proteomes" id="UP000011922">
    <property type="component" value="Unassembled WGS sequence"/>
</dbReference>
<name>M5PXV4_DESAF</name>
<evidence type="ECO:0000313" key="4">
    <source>
        <dbReference type="EMBL" id="EMG38874.1"/>
    </source>
</evidence>
<dbReference type="GO" id="GO:0006935">
    <property type="term" value="P:chemotaxis"/>
    <property type="evidence" value="ECO:0007669"/>
    <property type="project" value="UniProtKB-UniRule"/>
</dbReference>
<dbReference type="Gene3D" id="3.30.1330.200">
    <property type="match status" value="1"/>
</dbReference>
<dbReference type="SUPFAM" id="SSF64438">
    <property type="entry name" value="CNF1/YfiH-like putative cysteine hydrolases"/>
    <property type="match status" value="1"/>
</dbReference>
<comment type="catalytic activity">
    <reaction evidence="3">
        <text>L-glutaminyl-[protein] + H2O = L-glutamyl-[protein] + NH4(+)</text>
        <dbReference type="Rhea" id="RHEA:16441"/>
        <dbReference type="Rhea" id="RHEA-COMP:10207"/>
        <dbReference type="Rhea" id="RHEA-COMP:10208"/>
        <dbReference type="ChEBI" id="CHEBI:15377"/>
        <dbReference type="ChEBI" id="CHEBI:28938"/>
        <dbReference type="ChEBI" id="CHEBI:29973"/>
        <dbReference type="ChEBI" id="CHEBI:30011"/>
        <dbReference type="EC" id="3.5.1.44"/>
    </reaction>
</comment>
<evidence type="ECO:0000313" key="5">
    <source>
        <dbReference type="Proteomes" id="UP000011922"/>
    </source>
</evidence>
<dbReference type="CDD" id="cd16352">
    <property type="entry name" value="CheD"/>
    <property type="match status" value="1"/>
</dbReference>
<organism evidence="4 5">
    <name type="scientific">Desulfocurvibacter africanus PCS</name>
    <dbReference type="NCBI Taxonomy" id="1262666"/>
    <lineage>
        <taxon>Bacteria</taxon>
        <taxon>Pseudomonadati</taxon>
        <taxon>Thermodesulfobacteriota</taxon>
        <taxon>Desulfovibrionia</taxon>
        <taxon>Desulfovibrionales</taxon>
        <taxon>Desulfovibrionaceae</taxon>
        <taxon>Desulfocurvibacter</taxon>
    </lineage>
</organism>
<evidence type="ECO:0000256" key="3">
    <source>
        <dbReference type="HAMAP-Rule" id="MF_01440"/>
    </source>
</evidence>
<protein>
    <recommendedName>
        <fullName evidence="3">Probable chemoreceptor glutamine deamidase CheD</fullName>
        <ecNumber evidence="3">3.5.1.44</ecNumber>
    </recommendedName>
</protein>
<dbReference type="OrthoDB" id="9807202at2"/>
<dbReference type="Pfam" id="PF03975">
    <property type="entry name" value="CheD"/>
    <property type="match status" value="1"/>
</dbReference>
<proteinExistence type="inferred from homology"/>